<dbReference type="PROSITE" id="PS50216">
    <property type="entry name" value="DHHC"/>
    <property type="match status" value="1"/>
</dbReference>
<dbReference type="GO" id="GO:0005794">
    <property type="term" value="C:Golgi apparatus"/>
    <property type="evidence" value="ECO:0007669"/>
    <property type="project" value="TreeGrafter"/>
</dbReference>
<feature type="domain" description="Palmitoyltransferase DHHC" evidence="10">
    <location>
        <begin position="173"/>
        <end position="306"/>
    </location>
</feature>
<keyword evidence="3 8" id="KW-0808">Transferase</keyword>
<dbReference type="InterPro" id="IPR001594">
    <property type="entry name" value="Palmitoyltrfase_DHHC"/>
</dbReference>
<dbReference type="Proteomes" id="UP001153076">
    <property type="component" value="Unassembled WGS sequence"/>
</dbReference>
<accession>A0A9Q1JLL6</accession>
<sequence length="518" mass="59012">MNPTSRRHGWQRPLHPLQIVGMALYAFLVASFYCFLGPFLGNRIAQISLTTIFSSVALFAMVLFIRCTAIDPSAKTRARRRYPARPKTKPKASSKSNLNCGFLLGQILIRAFRRIERKILKTFIRRKYLVDPRVTHVHLEPLLPFPLVFRQDTISPEPKMVMEGEEDDDIDVSFCSLCDSHVQKHSKHCRTCNRCVEGFDHHCRWLNNCVGKRNYTTFILLMLSVLLMLVIEGVVAITIFIRCFADKNRIQLELATELHLKFPRGLLAAISIVLVLMTAYGSAALGQLFFFHIILIRKGMRTYDYILAMREENQFAGLESLNDSDFSSDDSSEPDSPESSMSKFLCKEHRANGNPRQFASKIDPESGASIHNKGFRASIDPWKLIQMSREKALKAADKPKERLREQNQLVEHESLNPLPFEMKSGPLEKLEGQKDTRVSLMSLISKERLPTSPGRISSPRRRFSGPPTTLSNRGGTRSQKYRSNFDLKLTEVSRELETYISRQVLCSVLTDGIETSPR</sequence>
<feature type="transmembrane region" description="Helical" evidence="8">
    <location>
        <begin position="47"/>
        <end position="69"/>
    </location>
</feature>
<evidence type="ECO:0000256" key="2">
    <source>
        <dbReference type="ARBA" id="ARBA00008574"/>
    </source>
</evidence>
<dbReference type="OrthoDB" id="9909019at2759"/>
<evidence type="ECO:0000256" key="3">
    <source>
        <dbReference type="ARBA" id="ARBA00022679"/>
    </source>
</evidence>
<dbReference type="EC" id="2.3.1.225" evidence="8"/>
<evidence type="ECO:0000256" key="6">
    <source>
        <dbReference type="ARBA" id="ARBA00023136"/>
    </source>
</evidence>
<dbReference type="Pfam" id="PF01529">
    <property type="entry name" value="DHHC"/>
    <property type="match status" value="1"/>
</dbReference>
<feature type="region of interest" description="Disordered" evidence="9">
    <location>
        <begin position="323"/>
        <end position="342"/>
    </location>
</feature>
<evidence type="ECO:0000256" key="4">
    <source>
        <dbReference type="ARBA" id="ARBA00022692"/>
    </source>
</evidence>
<evidence type="ECO:0000256" key="8">
    <source>
        <dbReference type="RuleBase" id="RU079119"/>
    </source>
</evidence>
<feature type="compositionally biased region" description="Polar residues" evidence="9">
    <location>
        <begin position="466"/>
        <end position="479"/>
    </location>
</feature>
<dbReference type="GO" id="GO:0005783">
    <property type="term" value="C:endoplasmic reticulum"/>
    <property type="evidence" value="ECO:0007669"/>
    <property type="project" value="TreeGrafter"/>
</dbReference>
<comment type="catalytic activity">
    <reaction evidence="8">
        <text>L-cysteinyl-[protein] + hexadecanoyl-CoA = S-hexadecanoyl-L-cysteinyl-[protein] + CoA</text>
        <dbReference type="Rhea" id="RHEA:36683"/>
        <dbReference type="Rhea" id="RHEA-COMP:10131"/>
        <dbReference type="Rhea" id="RHEA-COMP:11032"/>
        <dbReference type="ChEBI" id="CHEBI:29950"/>
        <dbReference type="ChEBI" id="CHEBI:57287"/>
        <dbReference type="ChEBI" id="CHEBI:57379"/>
        <dbReference type="ChEBI" id="CHEBI:74151"/>
        <dbReference type="EC" id="2.3.1.225"/>
    </reaction>
</comment>
<feature type="transmembrane region" description="Helical" evidence="8">
    <location>
        <begin position="265"/>
        <end position="291"/>
    </location>
</feature>
<comment type="caution">
    <text evidence="11">The sequence shown here is derived from an EMBL/GenBank/DDBJ whole genome shotgun (WGS) entry which is preliminary data.</text>
</comment>
<dbReference type="PANTHER" id="PTHR22883">
    <property type="entry name" value="ZINC FINGER DHHC DOMAIN CONTAINING PROTEIN"/>
    <property type="match status" value="1"/>
</dbReference>
<evidence type="ECO:0000313" key="11">
    <source>
        <dbReference type="EMBL" id="KAJ8423753.1"/>
    </source>
</evidence>
<organism evidence="11 12">
    <name type="scientific">Carnegiea gigantea</name>
    <dbReference type="NCBI Taxonomy" id="171969"/>
    <lineage>
        <taxon>Eukaryota</taxon>
        <taxon>Viridiplantae</taxon>
        <taxon>Streptophyta</taxon>
        <taxon>Embryophyta</taxon>
        <taxon>Tracheophyta</taxon>
        <taxon>Spermatophyta</taxon>
        <taxon>Magnoliopsida</taxon>
        <taxon>eudicotyledons</taxon>
        <taxon>Gunneridae</taxon>
        <taxon>Pentapetalae</taxon>
        <taxon>Caryophyllales</taxon>
        <taxon>Cactineae</taxon>
        <taxon>Cactaceae</taxon>
        <taxon>Cactoideae</taxon>
        <taxon>Echinocereeae</taxon>
        <taxon>Carnegiea</taxon>
    </lineage>
</organism>
<evidence type="ECO:0000256" key="5">
    <source>
        <dbReference type="ARBA" id="ARBA00022989"/>
    </source>
</evidence>
<protein>
    <recommendedName>
        <fullName evidence="8">S-acyltransferase</fullName>
        <ecNumber evidence="8">2.3.1.225</ecNumber>
    </recommendedName>
    <alternativeName>
        <fullName evidence="8">Palmitoyltransferase</fullName>
    </alternativeName>
</protein>
<evidence type="ECO:0000256" key="7">
    <source>
        <dbReference type="ARBA" id="ARBA00023315"/>
    </source>
</evidence>
<keyword evidence="12" id="KW-1185">Reference proteome</keyword>
<evidence type="ECO:0000256" key="1">
    <source>
        <dbReference type="ARBA" id="ARBA00004127"/>
    </source>
</evidence>
<dbReference type="PANTHER" id="PTHR22883:SF306">
    <property type="entry name" value="PROTEIN S-ACYLTRANSFERASE 18"/>
    <property type="match status" value="1"/>
</dbReference>
<comment type="subcellular location">
    <subcellularLocation>
        <location evidence="1">Endomembrane system</location>
        <topology evidence="1">Multi-pass membrane protein</topology>
    </subcellularLocation>
</comment>
<dbReference type="InterPro" id="IPR039859">
    <property type="entry name" value="PFA4/ZDH16/20/ERF2-like"/>
</dbReference>
<gene>
    <name evidence="11" type="ORF">Cgig2_012608</name>
</gene>
<dbReference type="EMBL" id="JAKOGI010001876">
    <property type="protein sequence ID" value="KAJ8423753.1"/>
    <property type="molecule type" value="Genomic_DNA"/>
</dbReference>
<feature type="region of interest" description="Disordered" evidence="9">
    <location>
        <begin position="449"/>
        <end position="479"/>
    </location>
</feature>
<keyword evidence="4 8" id="KW-0812">Transmembrane</keyword>
<feature type="transmembrane region" description="Helical" evidence="8">
    <location>
        <begin position="20"/>
        <end position="41"/>
    </location>
</feature>
<reference evidence="11" key="1">
    <citation type="submission" date="2022-04" db="EMBL/GenBank/DDBJ databases">
        <title>Carnegiea gigantea Genome sequencing and assembly v2.</title>
        <authorList>
            <person name="Copetti D."/>
            <person name="Sanderson M.J."/>
            <person name="Burquez A."/>
            <person name="Wojciechowski M.F."/>
        </authorList>
    </citation>
    <scope>NUCLEOTIDE SEQUENCE</scope>
    <source>
        <strain evidence="11">SGP5-SGP5p</strain>
        <tissue evidence="11">Aerial part</tissue>
    </source>
</reference>
<evidence type="ECO:0000259" key="10">
    <source>
        <dbReference type="Pfam" id="PF01529"/>
    </source>
</evidence>
<evidence type="ECO:0000313" key="12">
    <source>
        <dbReference type="Proteomes" id="UP001153076"/>
    </source>
</evidence>
<keyword evidence="7 8" id="KW-0012">Acyltransferase</keyword>
<keyword evidence="5 8" id="KW-1133">Transmembrane helix</keyword>
<evidence type="ECO:0000256" key="9">
    <source>
        <dbReference type="SAM" id="MobiDB-lite"/>
    </source>
</evidence>
<name>A0A9Q1JLL6_9CARY</name>
<dbReference type="GO" id="GO:0019706">
    <property type="term" value="F:protein-cysteine S-palmitoyltransferase activity"/>
    <property type="evidence" value="ECO:0007669"/>
    <property type="project" value="UniProtKB-EC"/>
</dbReference>
<dbReference type="GO" id="GO:0006612">
    <property type="term" value="P:protein targeting to membrane"/>
    <property type="evidence" value="ECO:0007669"/>
    <property type="project" value="TreeGrafter"/>
</dbReference>
<comment type="similarity">
    <text evidence="2 8">Belongs to the DHHC palmitoyltransferase family.</text>
</comment>
<comment type="domain">
    <text evidence="8">The DHHC domain is required for palmitoyltransferase activity.</text>
</comment>
<keyword evidence="6 8" id="KW-0472">Membrane</keyword>
<dbReference type="AlphaFoldDB" id="A0A9Q1JLL6"/>
<feature type="compositionally biased region" description="Acidic residues" evidence="9">
    <location>
        <begin position="326"/>
        <end position="336"/>
    </location>
</feature>
<proteinExistence type="inferred from homology"/>
<feature type="transmembrane region" description="Helical" evidence="8">
    <location>
        <begin position="218"/>
        <end position="245"/>
    </location>
</feature>